<evidence type="ECO:0000256" key="2">
    <source>
        <dbReference type="ARBA" id="ARBA00022737"/>
    </source>
</evidence>
<dbReference type="OrthoDB" id="9973021at2759"/>
<dbReference type="SUPFAM" id="SSF57184">
    <property type="entry name" value="Growth factor receptor domain"/>
    <property type="match status" value="1"/>
</dbReference>
<organism evidence="7 8">
    <name type="scientific">Stentor coeruleus</name>
    <dbReference type="NCBI Taxonomy" id="5963"/>
    <lineage>
        <taxon>Eukaryota</taxon>
        <taxon>Sar</taxon>
        <taxon>Alveolata</taxon>
        <taxon>Ciliophora</taxon>
        <taxon>Postciliodesmatophora</taxon>
        <taxon>Heterotrichea</taxon>
        <taxon>Heterotrichida</taxon>
        <taxon>Stentoridae</taxon>
        <taxon>Stentor</taxon>
    </lineage>
</organism>
<keyword evidence="8" id="KW-1185">Reference proteome</keyword>
<keyword evidence="4" id="KW-0732">Signal</keyword>
<keyword evidence="2" id="KW-0677">Repeat</keyword>
<feature type="signal peptide" evidence="4">
    <location>
        <begin position="1"/>
        <end position="20"/>
    </location>
</feature>
<dbReference type="EMBL" id="MPUH01000353">
    <property type="protein sequence ID" value="OMJ82121.1"/>
    <property type="molecule type" value="Genomic_DNA"/>
</dbReference>
<reference evidence="7 8" key="1">
    <citation type="submission" date="2016-11" db="EMBL/GenBank/DDBJ databases">
        <title>The macronuclear genome of Stentor coeruleus: a giant cell with tiny introns.</title>
        <authorList>
            <person name="Slabodnick M."/>
            <person name="Ruby J.G."/>
            <person name="Reiff S.B."/>
            <person name="Swart E.C."/>
            <person name="Gosai S."/>
            <person name="Prabakaran S."/>
            <person name="Witkowska E."/>
            <person name="Larue G.E."/>
            <person name="Fisher S."/>
            <person name="Freeman R.M."/>
            <person name="Gunawardena J."/>
            <person name="Chu W."/>
            <person name="Stover N.A."/>
            <person name="Gregory B.D."/>
            <person name="Nowacki M."/>
            <person name="Derisi J."/>
            <person name="Roy S.W."/>
            <person name="Marshall W.F."/>
            <person name="Sood P."/>
        </authorList>
    </citation>
    <scope>NUCLEOTIDE SEQUENCE [LARGE SCALE GENOMIC DNA]</scope>
    <source>
        <strain evidence="7">WM001</strain>
    </source>
</reference>
<dbReference type="PANTHER" id="PTHR46093:SF18">
    <property type="entry name" value="FIBRONECTIN TYPE-III DOMAIN-CONTAINING PROTEIN"/>
    <property type="match status" value="1"/>
</dbReference>
<dbReference type="Proteomes" id="UP000187209">
    <property type="component" value="Unassembled WGS sequence"/>
</dbReference>
<comment type="caution">
    <text evidence="7">The sequence shown here is derived from an EMBL/GenBank/DDBJ whole genome shotgun (WGS) entry which is preliminary data.</text>
</comment>
<keyword evidence="3" id="KW-1133">Transmembrane helix</keyword>
<evidence type="ECO:0000256" key="3">
    <source>
        <dbReference type="SAM" id="Phobius"/>
    </source>
</evidence>
<dbReference type="PANTHER" id="PTHR46093">
    <property type="entry name" value="ACYL-COA-BINDING DOMAIN-CONTAINING PROTEIN 5"/>
    <property type="match status" value="1"/>
</dbReference>
<dbReference type="SMART" id="SM01411">
    <property type="entry name" value="Ephrin_rec_like"/>
    <property type="match status" value="1"/>
</dbReference>
<accession>A0A1R2BZH1</accession>
<dbReference type="Pfam" id="PF24981">
    <property type="entry name" value="Beta-prop_ATRN-LZTR1"/>
    <property type="match status" value="1"/>
</dbReference>
<evidence type="ECO:0000256" key="4">
    <source>
        <dbReference type="SAM" id="SignalP"/>
    </source>
</evidence>
<name>A0A1R2BZH1_9CILI</name>
<evidence type="ECO:0000313" key="8">
    <source>
        <dbReference type="Proteomes" id="UP000187209"/>
    </source>
</evidence>
<feature type="domain" description="Tyrosine-protein kinase ephrin type A/B receptor-like" evidence="5">
    <location>
        <begin position="661"/>
        <end position="696"/>
    </location>
</feature>
<keyword evidence="3" id="KW-0472">Membrane</keyword>
<dbReference type="InterPro" id="IPR056737">
    <property type="entry name" value="Beta-prop_ATRN-MKLN-like"/>
</dbReference>
<evidence type="ECO:0000259" key="5">
    <source>
        <dbReference type="Pfam" id="PF07699"/>
    </source>
</evidence>
<feature type="transmembrane region" description="Helical" evidence="3">
    <location>
        <begin position="1047"/>
        <end position="1074"/>
    </location>
</feature>
<dbReference type="Pfam" id="PF24681">
    <property type="entry name" value="Kelch_KLHDC2_KLHL20_DRC7"/>
    <property type="match status" value="1"/>
</dbReference>
<feature type="transmembrane region" description="Helical" evidence="3">
    <location>
        <begin position="807"/>
        <end position="827"/>
    </location>
</feature>
<feature type="domain" description="Attractin/MKLN-like beta-propeller" evidence="6">
    <location>
        <begin position="41"/>
        <end position="256"/>
    </location>
</feature>
<dbReference type="Pfam" id="PF07699">
    <property type="entry name" value="Ephrin_rec_like"/>
    <property type="match status" value="1"/>
</dbReference>
<sequence length="1156" mass="130828">MILLLLQCVIGLEITPLPSGLTPPTIRRSLSAVFNPINNSVYLFGGCKLAADIYSNIMWRFDLTENIWEHLNMRSPLLPETRYGTSMSLYQDIIYVYGGSTHLGPSSDLWTYNLTSNSWLLINSNGQKPKELSLSAFCTFEQGNTSYFAIFGGSSMEGLSNDLYLIDLSTLNWIKMPKQGDIPPLMTGVGMIYYQESLYIWGLPEYGLEDSDTTLYYYNLTSFSWHFISTTGEIPEKRSFHGVALIDNYYYIYLGIDFYANKDRSTTYRVNLETGIWENVKISGPEIKRSMFAYIQVDKQVWVFCGSNSIGLYNSVYKFDFSKNELITIYNSAKVPKRRHSYSLDRIGTKLMLFGGTDQEFIYNELYAFDVIGEYWELFTPLGTTPSPRYNHCSTVFKGLYLVIFGGEDSSGSFADFYIYNFNKNSWSTIKTDISVGARTGCCMTSYQEYIIVHGGKTTRASATDEVLILDLHHKELSILSDFGKKSISVRLMNHKCWVRTTEKQTYLILASGEKPDLSSSQAIYQTQIEGLLNNTVKWEILVDTKENENINWASSGIVNMGDWFIQIGGCKRVLYASSLINVVYLDNKKTSLTISNTENSIYWYKHGTGHFGRKVYVGFSGAYYGNLIKKEFLTSHFYRISPEDDEGSFFPCSAGTYEPDCALCPKGTYSEIIGTSTCKKCPIGTYGPYEAATSLFMCFPCKFKHFNSYEGVKDCLACDSTSFCPVGSSKPSNYLPLEDIVVTRPELYTSDLKDPFNGKVYYLVYFLAAALFLLFIFTPSLRNLFSRLDYFSERHNTKINQPLIKTKTALGGLFTLIFIIFMIIYLSQAINSYANDNILETKSLVPSVTLEETFSSSEFIVSIELFFYRGKCILRDEICSDDMFIEAYEVKWKMKCYKAGDDLCVIKLVCNDCEIPGSLMISNKVCEFGSLASAIRVNVSSDSSIPGYISAVSFTISHIDGKVFRGSEPSVFYFEVTRSLFLSESSDWPSVQKGYHIGAKNLPEKGTSEQGDEYFIFSIDLESCVGVNLNLDMASSVLVTSRTLIFSFWLIVSTAIGSIFGFLELFGIAMLAVEKMEDVVGDRIEKMFLLENIIKKRYMLCLSFEQERTRRREGTLTRNGSYRTPRNSVPNLCQALDTVSQMSNPFSPRSEPDVK</sequence>
<proteinExistence type="predicted"/>
<dbReference type="AlphaFoldDB" id="A0A1R2BZH1"/>
<dbReference type="Gene3D" id="2.120.10.80">
    <property type="entry name" value="Kelch-type beta propeller"/>
    <property type="match status" value="2"/>
</dbReference>
<feature type="chain" id="PRO_5012141890" evidence="4">
    <location>
        <begin position="21"/>
        <end position="1156"/>
    </location>
</feature>
<protein>
    <submittedName>
        <fullName evidence="7">Uncharacterized protein</fullName>
    </submittedName>
</protein>
<dbReference type="Gene3D" id="2.10.50.10">
    <property type="entry name" value="Tumor Necrosis Factor Receptor, subunit A, domain 2"/>
    <property type="match status" value="1"/>
</dbReference>
<evidence type="ECO:0000259" key="6">
    <source>
        <dbReference type="Pfam" id="PF24981"/>
    </source>
</evidence>
<dbReference type="InterPro" id="IPR015915">
    <property type="entry name" value="Kelch-typ_b-propeller"/>
</dbReference>
<feature type="transmembrane region" description="Helical" evidence="3">
    <location>
        <begin position="761"/>
        <end position="786"/>
    </location>
</feature>
<evidence type="ECO:0000313" key="7">
    <source>
        <dbReference type="EMBL" id="OMJ82121.1"/>
    </source>
</evidence>
<keyword evidence="3" id="KW-0812">Transmembrane</keyword>
<dbReference type="InterPro" id="IPR011641">
    <property type="entry name" value="Tyr-kin_ephrin_A/B_rcpt-like"/>
</dbReference>
<gene>
    <name evidence="7" type="ORF">SteCoe_17287</name>
</gene>
<dbReference type="SUPFAM" id="SSF117281">
    <property type="entry name" value="Kelch motif"/>
    <property type="match status" value="3"/>
</dbReference>
<evidence type="ECO:0000256" key="1">
    <source>
        <dbReference type="ARBA" id="ARBA00022441"/>
    </source>
</evidence>
<dbReference type="InterPro" id="IPR009030">
    <property type="entry name" value="Growth_fac_rcpt_cys_sf"/>
</dbReference>
<keyword evidence="1" id="KW-0880">Kelch repeat</keyword>